<evidence type="ECO:0000313" key="5">
    <source>
        <dbReference type="EMBL" id="GAA0929073.1"/>
    </source>
</evidence>
<evidence type="ECO:0000256" key="1">
    <source>
        <dbReference type="ARBA" id="ARBA00023015"/>
    </source>
</evidence>
<dbReference type="InterPro" id="IPR000792">
    <property type="entry name" value="Tscrpt_reg_LuxR_C"/>
</dbReference>
<gene>
    <name evidence="5" type="ORF">GCM10009575_031380</name>
</gene>
<dbReference type="InterPro" id="IPR016032">
    <property type="entry name" value="Sig_transdc_resp-reg_C-effctor"/>
</dbReference>
<dbReference type="PRINTS" id="PR00038">
    <property type="entry name" value="HTHLUXR"/>
</dbReference>
<dbReference type="SUPFAM" id="SSF46894">
    <property type="entry name" value="C-terminal effector domain of the bipartite response regulators"/>
    <property type="match status" value="1"/>
</dbReference>
<sequence length="190" mass="21244">MTGDESAYQEAIGLLDDSALAVYRARAHLLYGEWLRRQGRRRDARSALRLAHESLSDLGVEALAERAAGELRATGEKARSRTSKASDQLTMQEVHIARLVADGATSKEVAAKLFLIPRTVDAHLRNIFRKLGLTSRRQLRELPDIRQPHGGGRGFVPVHRLRPPAVRMPHPQNELRAIHGRVHVPRVGRD</sequence>
<dbReference type="PROSITE" id="PS00622">
    <property type="entry name" value="HTH_LUXR_1"/>
    <property type="match status" value="1"/>
</dbReference>
<dbReference type="Proteomes" id="UP001500418">
    <property type="component" value="Unassembled WGS sequence"/>
</dbReference>
<dbReference type="EMBL" id="BAAAID010000017">
    <property type="protein sequence ID" value="GAA0929073.1"/>
    <property type="molecule type" value="Genomic_DNA"/>
</dbReference>
<evidence type="ECO:0000259" key="4">
    <source>
        <dbReference type="PROSITE" id="PS50043"/>
    </source>
</evidence>
<name>A0ABP4A0C8_9ACTN</name>
<keyword evidence="6" id="KW-1185">Reference proteome</keyword>
<accession>A0ABP4A0C8</accession>
<protein>
    <recommendedName>
        <fullName evidence="4">HTH luxR-type domain-containing protein</fullName>
    </recommendedName>
</protein>
<dbReference type="CDD" id="cd06170">
    <property type="entry name" value="LuxR_C_like"/>
    <property type="match status" value="1"/>
</dbReference>
<organism evidence="5 6">
    <name type="scientific">Streptomyces rhizosphaericus</name>
    <dbReference type="NCBI Taxonomy" id="114699"/>
    <lineage>
        <taxon>Bacteria</taxon>
        <taxon>Bacillati</taxon>
        <taxon>Actinomycetota</taxon>
        <taxon>Actinomycetes</taxon>
        <taxon>Kitasatosporales</taxon>
        <taxon>Streptomycetaceae</taxon>
        <taxon>Streptomyces</taxon>
        <taxon>Streptomyces violaceusniger group</taxon>
    </lineage>
</organism>
<dbReference type="Pfam" id="PF00196">
    <property type="entry name" value="GerE"/>
    <property type="match status" value="1"/>
</dbReference>
<dbReference type="PANTHER" id="PTHR44688:SF16">
    <property type="entry name" value="DNA-BINDING TRANSCRIPTIONAL ACTIVATOR DEVR_DOSR"/>
    <property type="match status" value="1"/>
</dbReference>
<dbReference type="SMART" id="SM00421">
    <property type="entry name" value="HTH_LUXR"/>
    <property type="match status" value="1"/>
</dbReference>
<dbReference type="Gene3D" id="1.10.10.10">
    <property type="entry name" value="Winged helix-like DNA-binding domain superfamily/Winged helix DNA-binding domain"/>
    <property type="match status" value="1"/>
</dbReference>
<reference evidence="6" key="1">
    <citation type="journal article" date="2019" name="Int. J. Syst. Evol. Microbiol.">
        <title>The Global Catalogue of Microorganisms (GCM) 10K type strain sequencing project: providing services to taxonomists for standard genome sequencing and annotation.</title>
        <authorList>
            <consortium name="The Broad Institute Genomics Platform"/>
            <consortium name="The Broad Institute Genome Sequencing Center for Infectious Disease"/>
            <person name="Wu L."/>
            <person name="Ma J."/>
        </authorList>
    </citation>
    <scope>NUCLEOTIDE SEQUENCE [LARGE SCALE GENOMIC DNA]</scope>
    <source>
        <strain evidence="6">JCM 11444</strain>
    </source>
</reference>
<keyword evidence="3" id="KW-0804">Transcription</keyword>
<evidence type="ECO:0000313" key="6">
    <source>
        <dbReference type="Proteomes" id="UP001500418"/>
    </source>
</evidence>
<evidence type="ECO:0000256" key="3">
    <source>
        <dbReference type="ARBA" id="ARBA00023163"/>
    </source>
</evidence>
<keyword evidence="2" id="KW-0238">DNA-binding</keyword>
<keyword evidence="1" id="KW-0805">Transcription regulation</keyword>
<feature type="domain" description="HTH luxR-type" evidence="4">
    <location>
        <begin position="82"/>
        <end position="147"/>
    </location>
</feature>
<dbReference type="PROSITE" id="PS50043">
    <property type="entry name" value="HTH_LUXR_2"/>
    <property type="match status" value="1"/>
</dbReference>
<evidence type="ECO:0000256" key="2">
    <source>
        <dbReference type="ARBA" id="ARBA00023125"/>
    </source>
</evidence>
<proteinExistence type="predicted"/>
<dbReference type="PANTHER" id="PTHR44688">
    <property type="entry name" value="DNA-BINDING TRANSCRIPTIONAL ACTIVATOR DEVR_DOSR"/>
    <property type="match status" value="1"/>
</dbReference>
<comment type="caution">
    <text evidence="5">The sequence shown here is derived from an EMBL/GenBank/DDBJ whole genome shotgun (WGS) entry which is preliminary data.</text>
</comment>
<dbReference type="InterPro" id="IPR036388">
    <property type="entry name" value="WH-like_DNA-bd_sf"/>
</dbReference>